<dbReference type="PANTHER" id="PTHR13504">
    <property type="entry name" value="FIDO DOMAIN-CONTAINING PROTEIN DDB_G0283145"/>
    <property type="match status" value="1"/>
</dbReference>
<feature type="binding site" evidence="2">
    <location>
        <begin position="104"/>
        <end position="111"/>
    </location>
    <ligand>
        <name>ATP</name>
        <dbReference type="ChEBI" id="CHEBI:30616"/>
    </ligand>
</feature>
<dbReference type="GO" id="GO:0005524">
    <property type="term" value="F:ATP binding"/>
    <property type="evidence" value="ECO:0007669"/>
    <property type="project" value="UniProtKB-KW"/>
</dbReference>
<dbReference type="InterPro" id="IPR036597">
    <property type="entry name" value="Fido-like_dom_sf"/>
</dbReference>
<evidence type="ECO:0000313" key="4">
    <source>
        <dbReference type="EMBL" id="SFL49079.1"/>
    </source>
</evidence>
<dbReference type="RefSeq" id="WP_174900385.1">
    <property type="nucleotide sequence ID" value="NZ_FOTW01000004.1"/>
</dbReference>
<dbReference type="PROSITE" id="PS51459">
    <property type="entry name" value="FIDO"/>
    <property type="match status" value="1"/>
</dbReference>
<evidence type="ECO:0000313" key="5">
    <source>
        <dbReference type="Proteomes" id="UP000199470"/>
    </source>
</evidence>
<sequence>MRALRDAGKSTFAEVLAESALAELQNLIVEQRYAQAAFRDWQNYVGESMPGRAPIVHYVCPPGNMVRDLMAGLVDCAARTQGVHPIVRAALVSFGFVFIHPFEDGNGRIHRFLIHDFLGRDGVVPAGMVLPVSAHMLHHPQEYDRVLDSYSKPLRTVVSISVDDDEQLTINNPAEASGSYRYPDLTGQVHYLLQAVEQTIRTELVTEIVFIRSYDRAKVAIREVVDMPNARLDLLIKLLYQNKGSLSNGKRPLFKEIVDEELARIEMAFQAAFAEQTIELGEAD</sequence>
<proteinExistence type="predicted"/>
<keyword evidence="2" id="KW-0067">ATP-binding</keyword>
<dbReference type="EMBL" id="FOTW01000004">
    <property type="protein sequence ID" value="SFL49079.1"/>
    <property type="molecule type" value="Genomic_DNA"/>
</dbReference>
<keyword evidence="2" id="KW-0547">Nucleotide-binding</keyword>
<keyword evidence="5" id="KW-1185">Reference proteome</keyword>
<dbReference type="STRING" id="758825.SAMN02982985_00450"/>
<feature type="active site" evidence="1">
    <location>
        <position position="100"/>
    </location>
</feature>
<evidence type="ECO:0000259" key="3">
    <source>
        <dbReference type="PROSITE" id="PS51459"/>
    </source>
</evidence>
<evidence type="ECO:0000256" key="2">
    <source>
        <dbReference type="PIRSR" id="PIRSR640198-2"/>
    </source>
</evidence>
<feature type="domain" description="Fido" evidence="3">
    <location>
        <begin position="16"/>
        <end position="163"/>
    </location>
</feature>
<dbReference type="InterPro" id="IPR040198">
    <property type="entry name" value="Fido_containing"/>
</dbReference>
<gene>
    <name evidence="4" type="ORF">SAMN02982985_00450</name>
</gene>
<evidence type="ECO:0000256" key="1">
    <source>
        <dbReference type="PIRSR" id="PIRSR640198-1"/>
    </source>
</evidence>
<name>A0A1I4I418_9BURK</name>
<dbReference type="PANTHER" id="PTHR13504:SF38">
    <property type="entry name" value="FIDO DOMAIN-CONTAINING PROTEIN"/>
    <property type="match status" value="1"/>
</dbReference>
<dbReference type="SUPFAM" id="SSF140931">
    <property type="entry name" value="Fic-like"/>
    <property type="match status" value="1"/>
</dbReference>
<dbReference type="Gene3D" id="1.10.3290.10">
    <property type="entry name" value="Fido-like domain"/>
    <property type="match status" value="1"/>
</dbReference>
<protein>
    <submittedName>
        <fullName evidence="4">Fic/DOC family protein</fullName>
    </submittedName>
</protein>
<organism evidence="4 5">
    <name type="scientific">Rugamonas rubra</name>
    <dbReference type="NCBI Taxonomy" id="758825"/>
    <lineage>
        <taxon>Bacteria</taxon>
        <taxon>Pseudomonadati</taxon>
        <taxon>Pseudomonadota</taxon>
        <taxon>Betaproteobacteria</taxon>
        <taxon>Burkholderiales</taxon>
        <taxon>Oxalobacteraceae</taxon>
        <taxon>Telluria group</taxon>
        <taxon>Rugamonas</taxon>
    </lineage>
</organism>
<dbReference type="Proteomes" id="UP000199470">
    <property type="component" value="Unassembled WGS sequence"/>
</dbReference>
<dbReference type="AlphaFoldDB" id="A0A1I4I418"/>
<reference evidence="4 5" key="1">
    <citation type="submission" date="2016-10" db="EMBL/GenBank/DDBJ databases">
        <authorList>
            <person name="de Groot N.N."/>
        </authorList>
    </citation>
    <scope>NUCLEOTIDE SEQUENCE [LARGE SCALE GENOMIC DNA]</scope>
    <source>
        <strain evidence="4 5">ATCC 43154</strain>
    </source>
</reference>
<dbReference type="Pfam" id="PF02661">
    <property type="entry name" value="Fic"/>
    <property type="match status" value="1"/>
</dbReference>
<dbReference type="InterPro" id="IPR003812">
    <property type="entry name" value="Fido"/>
</dbReference>
<accession>A0A1I4I418</accession>